<accession>A0A7W6NR17</accession>
<evidence type="ECO:0000313" key="3">
    <source>
        <dbReference type="Proteomes" id="UP000529946"/>
    </source>
</evidence>
<comment type="caution">
    <text evidence="2">The sequence shown here is derived from an EMBL/GenBank/DDBJ whole genome shotgun (WGS) entry which is preliminary data.</text>
</comment>
<reference evidence="2 3" key="1">
    <citation type="submission" date="2020-08" db="EMBL/GenBank/DDBJ databases">
        <title>Genomic Encyclopedia of Type Strains, Phase IV (KMG-IV): sequencing the most valuable type-strain genomes for metagenomic binning, comparative biology and taxonomic classification.</title>
        <authorList>
            <person name="Goeker M."/>
        </authorList>
    </citation>
    <scope>NUCLEOTIDE SEQUENCE [LARGE SCALE GENOMIC DNA]</scope>
    <source>
        <strain evidence="2 3">DSM 23960</strain>
    </source>
</reference>
<keyword evidence="3" id="KW-1185">Reference proteome</keyword>
<sequence length="68" mass="7261">MNAILIVLILLALGVGIVVWATRGKKTESSNAPLESDTAWNDPVTPGEPARPIHYDDAAAPPRTDTRP</sequence>
<evidence type="ECO:0000256" key="1">
    <source>
        <dbReference type="SAM" id="MobiDB-lite"/>
    </source>
</evidence>
<protein>
    <submittedName>
        <fullName evidence="2">Uncharacterized protein</fullName>
    </submittedName>
</protein>
<organism evidence="2 3">
    <name type="scientific">Brevundimonas lenta</name>
    <dbReference type="NCBI Taxonomy" id="424796"/>
    <lineage>
        <taxon>Bacteria</taxon>
        <taxon>Pseudomonadati</taxon>
        <taxon>Pseudomonadota</taxon>
        <taxon>Alphaproteobacteria</taxon>
        <taxon>Caulobacterales</taxon>
        <taxon>Caulobacteraceae</taxon>
        <taxon>Brevundimonas</taxon>
    </lineage>
</organism>
<evidence type="ECO:0000313" key="2">
    <source>
        <dbReference type="EMBL" id="MBB4083705.1"/>
    </source>
</evidence>
<gene>
    <name evidence="2" type="ORF">GGR12_002571</name>
</gene>
<name>A0A7W6NR17_9CAUL</name>
<dbReference type="RefSeq" id="WP_183204775.1">
    <property type="nucleotide sequence ID" value="NZ_BAAAER010000007.1"/>
</dbReference>
<proteinExistence type="predicted"/>
<dbReference type="Proteomes" id="UP000529946">
    <property type="component" value="Unassembled WGS sequence"/>
</dbReference>
<dbReference type="EMBL" id="JACIDM010000002">
    <property type="protein sequence ID" value="MBB4083705.1"/>
    <property type="molecule type" value="Genomic_DNA"/>
</dbReference>
<dbReference type="AlphaFoldDB" id="A0A7W6NR17"/>
<feature type="region of interest" description="Disordered" evidence="1">
    <location>
        <begin position="26"/>
        <end position="68"/>
    </location>
</feature>